<protein>
    <submittedName>
        <fullName evidence="2">Uncharacterized protein</fullName>
    </submittedName>
</protein>
<proteinExistence type="predicted"/>
<keyword evidence="3" id="KW-1185">Reference proteome</keyword>
<organism evidence="2 3">
    <name type="scientific">Paragonimus westermani</name>
    <dbReference type="NCBI Taxonomy" id="34504"/>
    <lineage>
        <taxon>Eukaryota</taxon>
        <taxon>Metazoa</taxon>
        <taxon>Spiralia</taxon>
        <taxon>Lophotrochozoa</taxon>
        <taxon>Platyhelminthes</taxon>
        <taxon>Trematoda</taxon>
        <taxon>Digenea</taxon>
        <taxon>Plagiorchiida</taxon>
        <taxon>Troglotremata</taxon>
        <taxon>Troglotrematidae</taxon>
        <taxon>Paragonimus</taxon>
    </lineage>
</organism>
<sequence>MDVPDSTGDERFTSNKSFPVADSRPGTFVNTRTHILTEMQSFRHMDSEIDLTHSRQLDSDNSDMLIAVRPRLIRSSKASDLGIHSNSDASCNSAGRNILSDANDLESVAFRINHFRNTVVKVFSVLRGMLYFSHNFRGVSVTRLENHDIPISCTTKYTTVVFTLAVNQMIAIPNPHYLSCPHVRLSYLIMSNTHMSQHVMLTSI</sequence>
<accession>A0A8T0DQN6</accession>
<evidence type="ECO:0000256" key="1">
    <source>
        <dbReference type="SAM" id="MobiDB-lite"/>
    </source>
</evidence>
<name>A0A8T0DQN6_9TREM</name>
<comment type="caution">
    <text evidence="2">The sequence shown here is derived from an EMBL/GenBank/DDBJ whole genome shotgun (WGS) entry which is preliminary data.</text>
</comment>
<dbReference type="AlphaFoldDB" id="A0A8T0DQN6"/>
<reference evidence="2 3" key="1">
    <citation type="submission" date="2019-07" db="EMBL/GenBank/DDBJ databases">
        <title>Annotation for the trematode Paragonimus westermani.</title>
        <authorList>
            <person name="Choi Y.-J."/>
        </authorList>
    </citation>
    <scope>NUCLEOTIDE SEQUENCE [LARGE SCALE GENOMIC DNA]</scope>
    <source>
        <strain evidence="2">180907_Pwestermani</strain>
    </source>
</reference>
<dbReference type="EMBL" id="JTDF01002211">
    <property type="protein sequence ID" value="KAF8569077.1"/>
    <property type="molecule type" value="Genomic_DNA"/>
</dbReference>
<gene>
    <name evidence="2" type="ORF">P879_09413</name>
</gene>
<feature type="region of interest" description="Disordered" evidence="1">
    <location>
        <begin position="1"/>
        <end position="25"/>
    </location>
</feature>
<evidence type="ECO:0000313" key="3">
    <source>
        <dbReference type="Proteomes" id="UP000699462"/>
    </source>
</evidence>
<dbReference type="Proteomes" id="UP000699462">
    <property type="component" value="Unassembled WGS sequence"/>
</dbReference>
<dbReference type="OrthoDB" id="6256952at2759"/>
<evidence type="ECO:0000313" key="2">
    <source>
        <dbReference type="EMBL" id="KAF8569077.1"/>
    </source>
</evidence>